<dbReference type="KEGG" id="mas:Mahau_0520"/>
<dbReference type="EMBL" id="CP002360">
    <property type="protein sequence ID" value="AEE95724.1"/>
    <property type="molecule type" value="Genomic_DNA"/>
</dbReference>
<keyword evidence="3" id="KW-1185">Reference proteome</keyword>
<protein>
    <submittedName>
        <fullName evidence="2">Oligopeptide transport ATP-binding protein OppD</fullName>
    </submittedName>
</protein>
<sequence>MRLGSILSGHMKKRIIAYLLVCVFVMIILSVVLTVLRPTGNIDIINIYQFI</sequence>
<keyword evidence="1" id="KW-0472">Membrane</keyword>
<dbReference type="GO" id="GO:0005524">
    <property type="term" value="F:ATP binding"/>
    <property type="evidence" value="ECO:0007669"/>
    <property type="project" value="UniProtKB-KW"/>
</dbReference>
<reference evidence="2 3" key="2">
    <citation type="journal article" date="2011" name="Stand. Genomic Sci.">
        <title>Complete genome sequence of Mahella australiensis type strain (50-1 BON).</title>
        <authorList>
            <person name="Sikorski J."/>
            <person name="Teshima H."/>
            <person name="Nolan M."/>
            <person name="Lucas S."/>
            <person name="Hammon N."/>
            <person name="Deshpande S."/>
            <person name="Cheng J.F."/>
            <person name="Pitluck S."/>
            <person name="Liolios K."/>
            <person name="Pagani I."/>
            <person name="Ivanova N."/>
            <person name="Huntemann M."/>
            <person name="Mavromatis K."/>
            <person name="Ovchinikova G."/>
            <person name="Pati A."/>
            <person name="Tapia R."/>
            <person name="Han C."/>
            <person name="Goodwin L."/>
            <person name="Chen A."/>
            <person name="Palaniappan K."/>
            <person name="Land M."/>
            <person name="Hauser L."/>
            <person name="Ngatchou-Djao O.D."/>
            <person name="Rohde M."/>
            <person name="Pukall R."/>
            <person name="Spring S."/>
            <person name="Abt B."/>
            <person name="Goker M."/>
            <person name="Detter J.C."/>
            <person name="Woyke T."/>
            <person name="Bristow J."/>
            <person name="Markowitz V."/>
            <person name="Hugenholtz P."/>
            <person name="Eisen J.A."/>
            <person name="Kyrpides N.C."/>
            <person name="Klenk H.P."/>
            <person name="Lapidus A."/>
        </authorList>
    </citation>
    <scope>NUCLEOTIDE SEQUENCE [LARGE SCALE GENOMIC DNA]</scope>
    <source>
        <strain evidence="3">DSM 15567 / CIP 107919 / 50-1 BON</strain>
    </source>
</reference>
<keyword evidence="2" id="KW-0547">Nucleotide-binding</keyword>
<dbReference type="Proteomes" id="UP000008457">
    <property type="component" value="Chromosome"/>
</dbReference>
<feature type="transmembrane region" description="Helical" evidence="1">
    <location>
        <begin position="15"/>
        <end position="36"/>
    </location>
</feature>
<reference evidence="3" key="1">
    <citation type="submission" date="2010-11" db="EMBL/GenBank/DDBJ databases">
        <title>The complete genome of Mahella australiensis DSM 15567.</title>
        <authorList>
            <consortium name="US DOE Joint Genome Institute (JGI-PGF)"/>
            <person name="Lucas S."/>
            <person name="Copeland A."/>
            <person name="Lapidus A."/>
            <person name="Bruce D."/>
            <person name="Goodwin L."/>
            <person name="Pitluck S."/>
            <person name="Kyrpides N."/>
            <person name="Mavromatis K."/>
            <person name="Pagani I."/>
            <person name="Ivanova N."/>
            <person name="Teshima H."/>
            <person name="Brettin T."/>
            <person name="Detter J.C."/>
            <person name="Han C."/>
            <person name="Tapia R."/>
            <person name="Land M."/>
            <person name="Hauser L."/>
            <person name="Markowitz V."/>
            <person name="Cheng J.-F."/>
            <person name="Hugenholtz P."/>
            <person name="Woyke T."/>
            <person name="Wu D."/>
            <person name="Spring S."/>
            <person name="Pukall R."/>
            <person name="Steenblock K."/>
            <person name="Schneider S."/>
            <person name="Klenk H.-P."/>
            <person name="Eisen J.A."/>
        </authorList>
    </citation>
    <scope>NUCLEOTIDE SEQUENCE [LARGE SCALE GENOMIC DNA]</scope>
    <source>
        <strain evidence="3">DSM 15567 / CIP 107919 / 50-1 BON</strain>
    </source>
</reference>
<keyword evidence="1" id="KW-1133">Transmembrane helix</keyword>
<keyword evidence="1" id="KW-0812">Transmembrane</keyword>
<evidence type="ECO:0000313" key="3">
    <source>
        <dbReference type="Proteomes" id="UP000008457"/>
    </source>
</evidence>
<evidence type="ECO:0000256" key="1">
    <source>
        <dbReference type="SAM" id="Phobius"/>
    </source>
</evidence>
<dbReference type="HOGENOM" id="CLU_3100523_0_0_9"/>
<name>F3ZZB4_MAHA5</name>
<proteinExistence type="predicted"/>
<organism evidence="2 3">
    <name type="scientific">Mahella australiensis (strain DSM 15567 / CIP 107919 / 50-1 BON)</name>
    <dbReference type="NCBI Taxonomy" id="697281"/>
    <lineage>
        <taxon>Bacteria</taxon>
        <taxon>Bacillati</taxon>
        <taxon>Bacillota</taxon>
        <taxon>Clostridia</taxon>
        <taxon>Thermoanaerobacterales</taxon>
        <taxon>Thermoanaerobacterales Family IV. Incertae Sedis</taxon>
        <taxon>Mahella</taxon>
    </lineage>
</organism>
<evidence type="ECO:0000313" key="2">
    <source>
        <dbReference type="EMBL" id="AEE95724.1"/>
    </source>
</evidence>
<gene>
    <name evidence="2" type="ordered locus">Mahau_0520</name>
</gene>
<keyword evidence="2" id="KW-0067">ATP-binding</keyword>
<accession>F3ZZB4</accession>
<dbReference type="AlphaFoldDB" id="F3ZZB4"/>